<dbReference type="Gene3D" id="2.40.260.10">
    <property type="entry name" value="Sortase"/>
    <property type="match status" value="1"/>
</dbReference>
<dbReference type="EMBL" id="AHYR01000001">
    <property type="protein sequence ID" value="EOT43876.1"/>
    <property type="molecule type" value="Genomic_DNA"/>
</dbReference>
<keyword evidence="3" id="KW-0472">Membrane</keyword>
<dbReference type="OrthoDB" id="1648028at2"/>
<evidence type="ECO:0000256" key="2">
    <source>
        <dbReference type="PIRSR" id="PIRSR605754-1"/>
    </source>
</evidence>
<reference evidence="4 5" key="1">
    <citation type="submission" date="2013-03" db="EMBL/GenBank/DDBJ databases">
        <title>The Genome Sequence of Enterococcus dispar ATCC_51266 (Illumina only assembly).</title>
        <authorList>
            <consortium name="The Broad Institute Genomics Platform"/>
            <consortium name="The Broad Institute Genome Sequencing Center for Infectious Disease"/>
            <person name="Earl A."/>
            <person name="Russ C."/>
            <person name="Gilmore M."/>
            <person name="Surin D."/>
            <person name="Walker B."/>
            <person name="Young S."/>
            <person name="Zeng Q."/>
            <person name="Gargeya S."/>
            <person name="Fitzgerald M."/>
            <person name="Haas B."/>
            <person name="Abouelleil A."/>
            <person name="Allen A.W."/>
            <person name="Alvarado L."/>
            <person name="Arachchi H.M."/>
            <person name="Berlin A.M."/>
            <person name="Chapman S.B."/>
            <person name="Gainer-Dewar J."/>
            <person name="Goldberg J."/>
            <person name="Griggs A."/>
            <person name="Gujja S."/>
            <person name="Hansen M."/>
            <person name="Howarth C."/>
            <person name="Imamovic A."/>
            <person name="Ireland A."/>
            <person name="Larimer J."/>
            <person name="McCowan C."/>
            <person name="Murphy C."/>
            <person name="Pearson M."/>
            <person name="Poon T.W."/>
            <person name="Priest M."/>
            <person name="Roberts A."/>
            <person name="Saif S."/>
            <person name="Shea T."/>
            <person name="Sisk P."/>
            <person name="Sykes S."/>
            <person name="Wortman J."/>
            <person name="Nusbaum C."/>
            <person name="Birren B."/>
        </authorList>
    </citation>
    <scope>NUCLEOTIDE SEQUENCE [LARGE SCALE GENOMIC DNA]</scope>
    <source>
        <strain evidence="4 5">ATCC 51266</strain>
    </source>
</reference>
<feature type="active site" description="Acyl-thioester intermediate" evidence="2">
    <location>
        <position position="212"/>
    </location>
</feature>
<dbReference type="PATRIC" id="fig|1139219.3.peg.13"/>
<dbReference type="HOGENOM" id="CLU_045680_1_0_9"/>
<dbReference type="NCBIfam" id="TIGR01076">
    <property type="entry name" value="sortase_fam"/>
    <property type="match status" value="1"/>
</dbReference>
<dbReference type="STRING" id="44009.RV01_GL002081"/>
<keyword evidence="3" id="KW-1133">Transmembrane helix</keyword>
<organism evidence="4 5">
    <name type="scientific">Enterococcus dispar ATCC 51266</name>
    <dbReference type="NCBI Taxonomy" id="1139219"/>
    <lineage>
        <taxon>Bacteria</taxon>
        <taxon>Bacillati</taxon>
        <taxon>Bacillota</taxon>
        <taxon>Bacilli</taxon>
        <taxon>Lactobacillales</taxon>
        <taxon>Enterococcaceae</taxon>
        <taxon>Enterococcus</taxon>
    </lineage>
</organism>
<comment type="caution">
    <text evidence="4">The sequence shown here is derived from an EMBL/GenBank/DDBJ whole genome shotgun (WGS) entry which is preliminary data.</text>
</comment>
<evidence type="ECO:0000256" key="1">
    <source>
        <dbReference type="ARBA" id="ARBA00022801"/>
    </source>
</evidence>
<sequence length="398" mass="45031">MKKISRLILDIIMILILAVGLFALIYPFASDAINDFLDEQIVRYHTQQINQQTKAATTKRKAQLEKNKKLAQGEGNPGQDPFTQKDIPQKLTPNYYQQHTIAVVNIPKINVKLPIFDHTNELFLKKGAALLEGTSYPTGGKSTHAVISAHRGLPEAKLFTDLPKLKLSDQFFIENAGETLAYEIDHIQVVEPIDIEVLDIALEKDYVTLVTCTPYMINSHRLLVRGQRIPFKKAMGKALQKNDHQRQLKFWLTVISCITILAGMLSFLYLRIRSWKICNKEYDLLFAIYDPYGIPQVGLEAAVFSSNGKYPITRNGAALKSYTTREGKLFIPHMKGGRYQIKIGSLVFKVKVKKVSDKNFFLQKIVQNPTSYHVQTIAQSKEEPTKKAAEKLIVKAQG</sequence>
<evidence type="ECO:0000256" key="3">
    <source>
        <dbReference type="SAM" id="Phobius"/>
    </source>
</evidence>
<keyword evidence="5" id="KW-1185">Reference proteome</keyword>
<dbReference type="SUPFAM" id="SSF63817">
    <property type="entry name" value="Sortase"/>
    <property type="match status" value="1"/>
</dbReference>
<dbReference type="GO" id="GO:0016787">
    <property type="term" value="F:hydrolase activity"/>
    <property type="evidence" value="ECO:0007669"/>
    <property type="project" value="UniProtKB-KW"/>
</dbReference>
<dbReference type="InterPro" id="IPR005754">
    <property type="entry name" value="Sortase"/>
</dbReference>
<feature type="transmembrane region" description="Helical" evidence="3">
    <location>
        <begin position="7"/>
        <end position="29"/>
    </location>
</feature>
<protein>
    <recommendedName>
        <fullName evidence="6">Sortase</fullName>
    </recommendedName>
</protein>
<dbReference type="RefSeq" id="WP_016171249.1">
    <property type="nucleotide sequence ID" value="NZ_ASWK01000001.1"/>
</dbReference>
<keyword evidence="1" id="KW-0378">Hydrolase</keyword>
<dbReference type="NCBIfam" id="NF033745">
    <property type="entry name" value="class_C_sortase"/>
    <property type="match status" value="1"/>
</dbReference>
<feature type="active site" description="Proton donor/acceptor" evidence="2">
    <location>
        <position position="150"/>
    </location>
</feature>
<dbReference type="AlphaFoldDB" id="S1P0K0"/>
<dbReference type="Proteomes" id="UP000014127">
    <property type="component" value="Unassembled WGS sequence"/>
</dbReference>
<keyword evidence="3" id="KW-0812">Transmembrane</keyword>
<dbReference type="CDD" id="cd05827">
    <property type="entry name" value="Sortase_C"/>
    <property type="match status" value="1"/>
</dbReference>
<name>S1P0K0_9ENTE</name>
<evidence type="ECO:0008006" key="6">
    <source>
        <dbReference type="Google" id="ProtNLM"/>
    </source>
</evidence>
<dbReference type="InterPro" id="IPR042002">
    <property type="entry name" value="Sortase_C"/>
</dbReference>
<feature type="transmembrane region" description="Helical" evidence="3">
    <location>
        <begin position="250"/>
        <end position="270"/>
    </location>
</feature>
<gene>
    <name evidence="4" type="ORF">OMK_00018</name>
</gene>
<evidence type="ECO:0000313" key="5">
    <source>
        <dbReference type="Proteomes" id="UP000014127"/>
    </source>
</evidence>
<proteinExistence type="predicted"/>
<accession>S1P0K0</accession>
<dbReference type="eggNOG" id="COG3764">
    <property type="taxonomic scope" value="Bacteria"/>
</dbReference>
<dbReference type="Pfam" id="PF04203">
    <property type="entry name" value="Sortase"/>
    <property type="match status" value="1"/>
</dbReference>
<evidence type="ECO:0000313" key="4">
    <source>
        <dbReference type="EMBL" id="EOT43876.1"/>
    </source>
</evidence>
<dbReference type="InterPro" id="IPR023365">
    <property type="entry name" value="Sortase_dom-sf"/>
</dbReference>